<keyword evidence="3 6" id="KW-1133">Transmembrane helix</keyword>
<protein>
    <submittedName>
        <fullName evidence="7">Uncharacterized protein</fullName>
    </submittedName>
</protein>
<dbReference type="InterPro" id="IPR000537">
    <property type="entry name" value="UbiA_prenyltransferase"/>
</dbReference>
<evidence type="ECO:0000256" key="3">
    <source>
        <dbReference type="ARBA" id="ARBA00022989"/>
    </source>
</evidence>
<evidence type="ECO:0000256" key="6">
    <source>
        <dbReference type="SAM" id="Phobius"/>
    </source>
</evidence>
<dbReference type="OrthoDB" id="434972at2759"/>
<keyword evidence="8" id="KW-1185">Reference proteome</keyword>
<feature type="compositionally biased region" description="Low complexity" evidence="5">
    <location>
        <begin position="1"/>
        <end position="16"/>
    </location>
</feature>
<dbReference type="Pfam" id="PF01040">
    <property type="entry name" value="UbiA"/>
    <property type="match status" value="1"/>
</dbReference>
<organism evidence="7 8">
    <name type="scientific">Periconia digitata</name>
    <dbReference type="NCBI Taxonomy" id="1303443"/>
    <lineage>
        <taxon>Eukaryota</taxon>
        <taxon>Fungi</taxon>
        <taxon>Dikarya</taxon>
        <taxon>Ascomycota</taxon>
        <taxon>Pezizomycotina</taxon>
        <taxon>Dothideomycetes</taxon>
        <taxon>Pleosporomycetidae</taxon>
        <taxon>Pleosporales</taxon>
        <taxon>Massarineae</taxon>
        <taxon>Periconiaceae</taxon>
        <taxon>Periconia</taxon>
    </lineage>
</organism>
<dbReference type="InterPro" id="IPR044878">
    <property type="entry name" value="UbiA_sf"/>
</dbReference>
<accession>A0A9W4XJF4</accession>
<evidence type="ECO:0000313" key="8">
    <source>
        <dbReference type="Proteomes" id="UP001152607"/>
    </source>
</evidence>
<dbReference type="GO" id="GO:0016765">
    <property type="term" value="F:transferase activity, transferring alkyl or aryl (other than methyl) groups"/>
    <property type="evidence" value="ECO:0007669"/>
    <property type="project" value="InterPro"/>
</dbReference>
<dbReference type="Gene3D" id="1.10.357.140">
    <property type="entry name" value="UbiA prenyltransferase"/>
    <property type="match status" value="1"/>
</dbReference>
<reference evidence="7" key="1">
    <citation type="submission" date="2023-01" db="EMBL/GenBank/DDBJ databases">
        <authorList>
            <person name="Van Ghelder C."/>
            <person name="Rancurel C."/>
        </authorList>
    </citation>
    <scope>NUCLEOTIDE SEQUENCE</scope>
    <source>
        <strain evidence="7">CNCM I-4278</strain>
    </source>
</reference>
<dbReference type="PANTHER" id="PTHR42723">
    <property type="entry name" value="CHLOROPHYLL SYNTHASE"/>
    <property type="match status" value="1"/>
</dbReference>
<proteinExistence type="predicted"/>
<gene>
    <name evidence="7" type="ORF">PDIGIT_LOCUS385</name>
</gene>
<feature type="transmembrane region" description="Helical" evidence="6">
    <location>
        <begin position="313"/>
        <end position="333"/>
    </location>
</feature>
<feature type="transmembrane region" description="Helical" evidence="6">
    <location>
        <begin position="193"/>
        <end position="210"/>
    </location>
</feature>
<evidence type="ECO:0000313" key="7">
    <source>
        <dbReference type="EMBL" id="CAI6235565.1"/>
    </source>
</evidence>
<evidence type="ECO:0000256" key="5">
    <source>
        <dbReference type="SAM" id="MobiDB-lite"/>
    </source>
</evidence>
<feature type="transmembrane region" description="Helical" evidence="6">
    <location>
        <begin position="91"/>
        <end position="110"/>
    </location>
</feature>
<dbReference type="Proteomes" id="UP001152607">
    <property type="component" value="Unassembled WGS sequence"/>
</dbReference>
<dbReference type="CDD" id="cd13965">
    <property type="entry name" value="PT_UbiA_3"/>
    <property type="match status" value="1"/>
</dbReference>
<name>A0A9W4XJF4_9PLEO</name>
<feature type="transmembrane region" description="Helical" evidence="6">
    <location>
        <begin position="63"/>
        <end position="85"/>
    </location>
</feature>
<dbReference type="EMBL" id="CAOQHR010000001">
    <property type="protein sequence ID" value="CAI6235565.1"/>
    <property type="molecule type" value="Genomic_DNA"/>
</dbReference>
<dbReference type="PANTHER" id="PTHR42723:SF1">
    <property type="entry name" value="CHLOROPHYLL SYNTHASE, CHLOROPLASTIC"/>
    <property type="match status" value="1"/>
</dbReference>
<feature type="region of interest" description="Disordered" evidence="5">
    <location>
        <begin position="1"/>
        <end position="35"/>
    </location>
</feature>
<keyword evidence="4 6" id="KW-0472">Membrane</keyword>
<dbReference type="GO" id="GO:0016020">
    <property type="term" value="C:membrane"/>
    <property type="evidence" value="ECO:0007669"/>
    <property type="project" value="UniProtKB-SubCell"/>
</dbReference>
<comment type="subcellular location">
    <subcellularLocation>
        <location evidence="1">Membrane</location>
        <topology evidence="1">Multi-pass membrane protein</topology>
    </subcellularLocation>
</comment>
<keyword evidence="2 6" id="KW-0812">Transmembrane</keyword>
<evidence type="ECO:0000256" key="4">
    <source>
        <dbReference type="ARBA" id="ARBA00023136"/>
    </source>
</evidence>
<evidence type="ECO:0000256" key="1">
    <source>
        <dbReference type="ARBA" id="ARBA00004141"/>
    </source>
</evidence>
<dbReference type="AlphaFoldDB" id="A0A9W4XJF4"/>
<feature type="compositionally biased region" description="Polar residues" evidence="5">
    <location>
        <begin position="18"/>
        <end position="27"/>
    </location>
</feature>
<sequence>MTLTTTTVNTNTRPTQTSPPTKQSNTPNRDDKTTTTTTTFLNRLCYEAYTIWLFTRSDLKTIVLPKSVFGILGAFTGSNLLSTGLSSQETLLRAPLVILWVWIVLLPCNIDNQYRARDIQEDGLNRPWRPLPAKRLSSSQAWRIMMVAHAVGLVYSWAVGGLREKVLGICFGWLYNGLGAAHRSCVARNFVNALGYVTFSMGAISVAASSEVTERGVRWFMLVGCVVFTMVHMQDLPDVRGDALRGRKTVPLVVGGRVCRWSIAVMVPFWTVVAVGFWEAAVSVTAVVSGVLAIVVAVRVLRTDDASQDAVTYRLWNLWMVTMYVLPIANGAGRME</sequence>
<feature type="transmembrane region" description="Helical" evidence="6">
    <location>
        <begin position="284"/>
        <end position="301"/>
    </location>
</feature>
<evidence type="ECO:0000256" key="2">
    <source>
        <dbReference type="ARBA" id="ARBA00022692"/>
    </source>
</evidence>
<feature type="transmembrane region" description="Helical" evidence="6">
    <location>
        <begin position="216"/>
        <end position="237"/>
    </location>
</feature>
<dbReference type="InterPro" id="IPR050475">
    <property type="entry name" value="Prenyltransferase_related"/>
</dbReference>
<comment type="caution">
    <text evidence="7">The sequence shown here is derived from an EMBL/GenBank/DDBJ whole genome shotgun (WGS) entry which is preliminary data.</text>
</comment>